<keyword evidence="1" id="KW-0812">Transmembrane</keyword>
<keyword evidence="1" id="KW-0472">Membrane</keyword>
<feature type="signal peptide" evidence="2">
    <location>
        <begin position="1"/>
        <end position="28"/>
    </location>
</feature>
<feature type="transmembrane region" description="Helical" evidence="1">
    <location>
        <begin position="44"/>
        <end position="69"/>
    </location>
</feature>
<dbReference type="Proteomes" id="UP000271974">
    <property type="component" value="Unassembled WGS sequence"/>
</dbReference>
<keyword evidence="1" id="KW-1133">Transmembrane helix</keyword>
<accession>A0A3S1B275</accession>
<sequence>MQKNLKKMFSIRCLVLYRLCLFFLPGSCSPPPPHKLFCLKAILVGIFVVLYHCYFFFDITIIIISNVLLLYSYPFLKYHFYHYHVVFKSLSYIVLICFYS</sequence>
<reference evidence="3 4" key="1">
    <citation type="submission" date="2019-01" db="EMBL/GenBank/DDBJ databases">
        <title>A draft genome assembly of the solar-powered sea slug Elysia chlorotica.</title>
        <authorList>
            <person name="Cai H."/>
            <person name="Li Q."/>
            <person name="Fang X."/>
            <person name="Li J."/>
            <person name="Curtis N.E."/>
            <person name="Altenburger A."/>
            <person name="Shibata T."/>
            <person name="Feng M."/>
            <person name="Maeda T."/>
            <person name="Schwartz J.A."/>
            <person name="Shigenobu S."/>
            <person name="Lundholm N."/>
            <person name="Nishiyama T."/>
            <person name="Yang H."/>
            <person name="Hasebe M."/>
            <person name="Li S."/>
            <person name="Pierce S.K."/>
            <person name="Wang J."/>
        </authorList>
    </citation>
    <scope>NUCLEOTIDE SEQUENCE [LARGE SCALE GENOMIC DNA]</scope>
    <source>
        <strain evidence="3">EC2010</strain>
        <tissue evidence="3">Whole organism of an adult</tissue>
    </source>
</reference>
<protein>
    <submittedName>
        <fullName evidence="3">Uncharacterized protein</fullName>
    </submittedName>
</protein>
<evidence type="ECO:0000256" key="2">
    <source>
        <dbReference type="SAM" id="SignalP"/>
    </source>
</evidence>
<proteinExistence type="predicted"/>
<comment type="caution">
    <text evidence="3">The sequence shown here is derived from an EMBL/GenBank/DDBJ whole genome shotgun (WGS) entry which is preliminary data.</text>
</comment>
<evidence type="ECO:0000313" key="3">
    <source>
        <dbReference type="EMBL" id="RUS73217.1"/>
    </source>
</evidence>
<evidence type="ECO:0000313" key="4">
    <source>
        <dbReference type="Proteomes" id="UP000271974"/>
    </source>
</evidence>
<evidence type="ECO:0000256" key="1">
    <source>
        <dbReference type="SAM" id="Phobius"/>
    </source>
</evidence>
<dbReference type="EMBL" id="RQTK01000964">
    <property type="protein sequence ID" value="RUS73217.1"/>
    <property type="molecule type" value="Genomic_DNA"/>
</dbReference>
<dbReference type="AlphaFoldDB" id="A0A3S1B275"/>
<keyword evidence="4" id="KW-1185">Reference proteome</keyword>
<keyword evidence="2" id="KW-0732">Signal</keyword>
<name>A0A3S1B275_ELYCH</name>
<gene>
    <name evidence="3" type="ORF">EGW08_019018</name>
</gene>
<feature type="transmembrane region" description="Helical" evidence="1">
    <location>
        <begin position="81"/>
        <end position="99"/>
    </location>
</feature>
<feature type="chain" id="PRO_5018526372" evidence="2">
    <location>
        <begin position="29"/>
        <end position="100"/>
    </location>
</feature>
<organism evidence="3 4">
    <name type="scientific">Elysia chlorotica</name>
    <name type="common">Eastern emerald elysia</name>
    <name type="synonym">Sea slug</name>
    <dbReference type="NCBI Taxonomy" id="188477"/>
    <lineage>
        <taxon>Eukaryota</taxon>
        <taxon>Metazoa</taxon>
        <taxon>Spiralia</taxon>
        <taxon>Lophotrochozoa</taxon>
        <taxon>Mollusca</taxon>
        <taxon>Gastropoda</taxon>
        <taxon>Heterobranchia</taxon>
        <taxon>Euthyneura</taxon>
        <taxon>Panpulmonata</taxon>
        <taxon>Sacoglossa</taxon>
        <taxon>Placobranchoidea</taxon>
        <taxon>Plakobranchidae</taxon>
        <taxon>Elysia</taxon>
    </lineage>
</organism>